<evidence type="ECO:0000313" key="9">
    <source>
        <dbReference type="Ensembl" id="ENSTNIP00000002574.1"/>
    </source>
</evidence>
<dbReference type="Ensembl" id="ENSTNIT00000001766.1">
    <property type="protein sequence ID" value="ENSTNIP00000002574.1"/>
    <property type="gene ID" value="ENSTNIG00000009808.1"/>
</dbReference>
<evidence type="ECO:0000256" key="4">
    <source>
        <dbReference type="ARBA" id="ARBA00022989"/>
    </source>
</evidence>
<dbReference type="GeneTree" id="ENSGT00940000156585"/>
<comment type="catalytic activity">
    <reaction evidence="7">
        <text>L-cysteinyl-[protein] + hexadecanoyl-CoA = S-hexadecanoyl-L-cysteinyl-[protein] + CoA</text>
        <dbReference type="Rhea" id="RHEA:36683"/>
        <dbReference type="Rhea" id="RHEA-COMP:10131"/>
        <dbReference type="Rhea" id="RHEA-COMP:11032"/>
        <dbReference type="ChEBI" id="CHEBI:29950"/>
        <dbReference type="ChEBI" id="CHEBI:57287"/>
        <dbReference type="ChEBI" id="CHEBI:57379"/>
        <dbReference type="ChEBI" id="CHEBI:74151"/>
        <dbReference type="EC" id="2.3.1.225"/>
    </reaction>
</comment>
<evidence type="ECO:0000256" key="6">
    <source>
        <dbReference type="ARBA" id="ARBA00023315"/>
    </source>
</evidence>
<evidence type="ECO:0000256" key="5">
    <source>
        <dbReference type="ARBA" id="ARBA00023136"/>
    </source>
</evidence>
<organism evidence="9 10">
    <name type="scientific">Tetraodon nigroviridis</name>
    <name type="common">Spotted green pufferfish</name>
    <name type="synonym">Chelonodon nigroviridis</name>
    <dbReference type="NCBI Taxonomy" id="99883"/>
    <lineage>
        <taxon>Eukaryota</taxon>
        <taxon>Metazoa</taxon>
        <taxon>Chordata</taxon>
        <taxon>Craniata</taxon>
        <taxon>Vertebrata</taxon>
        <taxon>Euteleostomi</taxon>
        <taxon>Actinopterygii</taxon>
        <taxon>Neopterygii</taxon>
        <taxon>Teleostei</taxon>
        <taxon>Neoteleostei</taxon>
        <taxon>Acanthomorphata</taxon>
        <taxon>Eupercaria</taxon>
        <taxon>Tetraodontiformes</taxon>
        <taxon>Tetradontoidea</taxon>
        <taxon>Tetraodontidae</taxon>
        <taxon>Tetraodon</taxon>
    </lineage>
</organism>
<keyword evidence="3 7" id="KW-0812">Transmembrane</keyword>
<keyword evidence="5 7" id="KW-0472">Membrane</keyword>
<evidence type="ECO:0000256" key="3">
    <source>
        <dbReference type="ARBA" id="ARBA00022692"/>
    </source>
</evidence>
<dbReference type="PANTHER" id="PTHR22883">
    <property type="entry name" value="ZINC FINGER DHHC DOMAIN CONTAINING PROTEIN"/>
    <property type="match status" value="1"/>
</dbReference>
<dbReference type="GO" id="GO:0006612">
    <property type="term" value="P:protein targeting to membrane"/>
    <property type="evidence" value="ECO:0007669"/>
    <property type="project" value="TreeGrafter"/>
</dbReference>
<reference evidence="10" key="1">
    <citation type="journal article" date="2004" name="Nature">
        <title>Genome duplication in the teleost fish Tetraodon nigroviridis reveals the early vertebrate proto-karyotype.</title>
        <authorList>
            <person name="Jaillon O."/>
            <person name="Aury J.-M."/>
            <person name="Brunet F."/>
            <person name="Petit J.-L."/>
            <person name="Stange-Thomann N."/>
            <person name="Mauceli E."/>
            <person name="Bouneau L."/>
            <person name="Fischer C."/>
            <person name="Ozouf-Costaz C."/>
            <person name="Bernot A."/>
            <person name="Nicaud S."/>
            <person name="Jaffe D."/>
            <person name="Fisher S."/>
            <person name="Lutfalla G."/>
            <person name="Dossat C."/>
            <person name="Segurens B."/>
            <person name="Dasilva C."/>
            <person name="Salanoubat M."/>
            <person name="Levy M."/>
            <person name="Boudet N."/>
            <person name="Castellano S."/>
            <person name="Anthouard V."/>
            <person name="Jubin C."/>
            <person name="Castelli V."/>
            <person name="Katinka M."/>
            <person name="Vacherie B."/>
            <person name="Biemont C."/>
            <person name="Skalli Z."/>
            <person name="Cattolico L."/>
            <person name="Poulain J."/>
            <person name="De Berardinis V."/>
            <person name="Cruaud C."/>
            <person name="Duprat S."/>
            <person name="Brottier P."/>
            <person name="Coutanceau J.-P."/>
            <person name="Gouzy J."/>
            <person name="Parra G."/>
            <person name="Lardier G."/>
            <person name="Chapple C."/>
            <person name="McKernan K.J."/>
            <person name="McEwan P."/>
            <person name="Bosak S."/>
            <person name="Kellis M."/>
            <person name="Volff J.-N."/>
            <person name="Guigo R."/>
            <person name="Zody M.C."/>
            <person name="Mesirov J."/>
            <person name="Lindblad-Toh K."/>
            <person name="Birren B."/>
            <person name="Nusbaum C."/>
            <person name="Kahn D."/>
            <person name="Robinson-Rechavi M."/>
            <person name="Laudet V."/>
            <person name="Schachter V."/>
            <person name="Quetier F."/>
            <person name="Saurin W."/>
            <person name="Scarpelli C."/>
            <person name="Wincker P."/>
            <person name="Lander E.S."/>
            <person name="Weissenbach J."/>
            <person name="Roest Crollius H."/>
        </authorList>
    </citation>
    <scope>NUCLEOTIDE SEQUENCE [LARGE SCALE GENOMIC DNA]</scope>
</reference>
<feature type="transmembrane region" description="Helical" evidence="7">
    <location>
        <begin position="61"/>
        <end position="84"/>
    </location>
</feature>
<dbReference type="STRING" id="99883.ENSTNIP00000002574"/>
<feature type="transmembrane region" description="Helical" evidence="7">
    <location>
        <begin position="37"/>
        <end position="55"/>
    </location>
</feature>
<proteinExistence type="inferred from homology"/>
<protein>
    <recommendedName>
        <fullName evidence="7">Palmitoyltransferase</fullName>
        <ecNumber evidence="7">2.3.1.225</ecNumber>
    </recommendedName>
</protein>
<evidence type="ECO:0000256" key="1">
    <source>
        <dbReference type="ARBA" id="ARBA00004141"/>
    </source>
</evidence>
<evidence type="ECO:0000259" key="8">
    <source>
        <dbReference type="Pfam" id="PF01529"/>
    </source>
</evidence>
<dbReference type="OMA" id="YEQKWSM"/>
<comment type="subcellular location">
    <subcellularLocation>
        <location evidence="1">Membrane</location>
        <topology evidence="1">Multi-pass membrane protein</topology>
    </subcellularLocation>
</comment>
<dbReference type="InterPro" id="IPR001594">
    <property type="entry name" value="Palmitoyltrfase_DHHC"/>
</dbReference>
<dbReference type="Proteomes" id="UP000007303">
    <property type="component" value="Unassembled WGS sequence"/>
</dbReference>
<reference evidence="9" key="2">
    <citation type="submission" date="2025-08" db="UniProtKB">
        <authorList>
            <consortium name="Ensembl"/>
        </authorList>
    </citation>
    <scope>IDENTIFICATION</scope>
</reference>
<dbReference type="GO" id="GO:0005783">
    <property type="term" value="C:endoplasmic reticulum"/>
    <property type="evidence" value="ECO:0007669"/>
    <property type="project" value="TreeGrafter"/>
</dbReference>
<dbReference type="GO" id="GO:0005794">
    <property type="term" value="C:Golgi apparatus"/>
    <property type="evidence" value="ECO:0007669"/>
    <property type="project" value="TreeGrafter"/>
</dbReference>
<keyword evidence="2 7" id="KW-0808">Transferase</keyword>
<dbReference type="AlphaFoldDB" id="H3C2V6"/>
<evidence type="ECO:0000256" key="2">
    <source>
        <dbReference type="ARBA" id="ARBA00022679"/>
    </source>
</evidence>
<evidence type="ECO:0000313" key="10">
    <source>
        <dbReference type="Proteomes" id="UP000007303"/>
    </source>
</evidence>
<dbReference type="InParanoid" id="H3C2V6"/>
<comment type="similarity">
    <text evidence="7">Belongs to the DHHC palmitoyltransferase family.</text>
</comment>
<keyword evidence="6 7" id="KW-0012">Acyltransferase</keyword>
<feature type="transmembrane region" description="Helical" evidence="7">
    <location>
        <begin position="217"/>
        <end position="243"/>
    </location>
</feature>
<dbReference type="InterPro" id="IPR039859">
    <property type="entry name" value="PFA4/ZDH16/20/ERF2-like"/>
</dbReference>
<keyword evidence="10" id="KW-1185">Reference proteome</keyword>
<dbReference type="EC" id="2.3.1.225" evidence="7"/>
<dbReference type="GO" id="GO:0019706">
    <property type="term" value="F:protein-cysteine S-palmitoyltransferase activity"/>
    <property type="evidence" value="ECO:0007669"/>
    <property type="project" value="UniProtKB-EC"/>
</dbReference>
<sequence>LEPPRRPRRPRRRWEVLPGKNRFCCDGRVIAARQSGVLPLTLALILLTSGLFFTLDCPFLVQHLSVCIPAVGGALLLFVLLTLLRTSFSDPGILPRATPDEAAQVEKQMDAPGSASGRPPPRTLEVVVHQQVVKLKYCFTCRMFRPPRTSHCSLCDNCVERFDHHCPWVGNCVGKRNYRFFYAFIVYLSLLTAFILGCAAAHLALPSSEFSFTPSSTAVELLVCFFSLWSILGLTGFHTYLLASNRTTNEDIKGSWSGRRGEGVANPYSHQNVVLNCCTTLCGPMPPSLIDRRGFLPQDE</sequence>
<dbReference type="PANTHER" id="PTHR22883:SF348">
    <property type="entry name" value="PALMITOYLTRANSFERASE ZDHHC18-B"/>
    <property type="match status" value="1"/>
</dbReference>
<feature type="domain" description="Palmitoyltransferase DHHC" evidence="8">
    <location>
        <begin position="134"/>
        <end position="253"/>
    </location>
</feature>
<dbReference type="HOGENOM" id="CLU_018741_3_1_1"/>
<accession>H3C2V6</accession>
<dbReference type="Pfam" id="PF01529">
    <property type="entry name" value="DHHC"/>
    <property type="match status" value="1"/>
</dbReference>
<name>H3C2V6_TETNG</name>
<dbReference type="PROSITE" id="PS50216">
    <property type="entry name" value="DHHC"/>
    <property type="match status" value="1"/>
</dbReference>
<keyword evidence="4 7" id="KW-1133">Transmembrane helix</keyword>
<comment type="domain">
    <text evidence="7">The DHHC domain is required for palmitoyltransferase activity.</text>
</comment>
<dbReference type="GO" id="GO:0016020">
    <property type="term" value="C:membrane"/>
    <property type="evidence" value="ECO:0007669"/>
    <property type="project" value="UniProtKB-SubCell"/>
</dbReference>
<evidence type="ECO:0000256" key="7">
    <source>
        <dbReference type="RuleBase" id="RU079119"/>
    </source>
</evidence>
<reference evidence="9" key="3">
    <citation type="submission" date="2025-09" db="UniProtKB">
        <authorList>
            <consortium name="Ensembl"/>
        </authorList>
    </citation>
    <scope>IDENTIFICATION</scope>
</reference>
<feature type="transmembrane region" description="Helical" evidence="7">
    <location>
        <begin position="180"/>
        <end position="205"/>
    </location>
</feature>